<evidence type="ECO:0000256" key="9">
    <source>
        <dbReference type="HAMAP-Rule" id="MF_01987"/>
    </source>
</evidence>
<comment type="subunit">
    <text evidence="9">Homodimer.</text>
</comment>
<dbReference type="Gene3D" id="3.40.1190.20">
    <property type="match status" value="1"/>
</dbReference>
<evidence type="ECO:0000256" key="3">
    <source>
        <dbReference type="ARBA" id="ARBA00022741"/>
    </source>
</evidence>
<evidence type="ECO:0000313" key="12">
    <source>
        <dbReference type="Proteomes" id="UP001610861"/>
    </source>
</evidence>
<evidence type="ECO:0000256" key="4">
    <source>
        <dbReference type="ARBA" id="ARBA00022777"/>
    </source>
</evidence>
<dbReference type="PANTHER" id="PTHR10584:SF166">
    <property type="entry name" value="RIBOKINASE"/>
    <property type="match status" value="1"/>
</dbReference>
<accession>A0ABW7QF04</accession>
<comment type="similarity">
    <text evidence="9">Belongs to the carbohydrate kinase PfkB family. Ribokinase subfamily.</text>
</comment>
<evidence type="ECO:0000256" key="6">
    <source>
        <dbReference type="ARBA" id="ARBA00022842"/>
    </source>
</evidence>
<dbReference type="InterPro" id="IPR011877">
    <property type="entry name" value="Ribokinase"/>
</dbReference>
<feature type="binding site" evidence="9">
    <location>
        <begin position="46"/>
        <end position="50"/>
    </location>
    <ligand>
        <name>substrate</name>
    </ligand>
</feature>
<feature type="binding site" evidence="9">
    <location>
        <position position="251"/>
    </location>
    <ligand>
        <name>K(+)</name>
        <dbReference type="ChEBI" id="CHEBI:29103"/>
    </ligand>
</feature>
<evidence type="ECO:0000256" key="7">
    <source>
        <dbReference type="ARBA" id="ARBA00022958"/>
    </source>
</evidence>
<comment type="caution">
    <text evidence="9">Lacks conserved residue(s) required for the propagation of feature annotation.</text>
</comment>
<dbReference type="GO" id="GO:0004747">
    <property type="term" value="F:ribokinase activity"/>
    <property type="evidence" value="ECO:0007669"/>
    <property type="project" value="UniProtKB-EC"/>
</dbReference>
<dbReference type="PANTHER" id="PTHR10584">
    <property type="entry name" value="SUGAR KINASE"/>
    <property type="match status" value="1"/>
</dbReference>
<comment type="pathway">
    <text evidence="9">Carbohydrate metabolism; D-ribose degradation; D-ribose 5-phosphate from beta-D-ribopyranose: step 2/2.</text>
</comment>
<dbReference type="InterPro" id="IPR011611">
    <property type="entry name" value="PfkB_dom"/>
</dbReference>
<keyword evidence="2 9" id="KW-0479">Metal-binding</keyword>
<feature type="binding site" evidence="9">
    <location>
        <position position="191"/>
    </location>
    <ligand>
        <name>ATP</name>
        <dbReference type="ChEBI" id="CHEBI:30616"/>
    </ligand>
</feature>
<feature type="binding site" evidence="9">
    <location>
        <position position="287"/>
    </location>
    <ligand>
        <name>K(+)</name>
        <dbReference type="ChEBI" id="CHEBI:29103"/>
    </ligand>
</feature>
<dbReference type="InterPro" id="IPR002139">
    <property type="entry name" value="Ribo/fructo_kinase"/>
</dbReference>
<reference evidence="11 12" key="1">
    <citation type="submission" date="2024-09" db="EMBL/GenBank/DDBJ databases">
        <authorList>
            <person name="Pan X."/>
        </authorList>
    </citation>
    <scope>NUCLEOTIDE SEQUENCE [LARGE SCALE GENOMIC DNA]</scope>
    <source>
        <strain evidence="11 12">B2969</strain>
    </source>
</reference>
<dbReference type="Pfam" id="PF00294">
    <property type="entry name" value="PfkB"/>
    <property type="match status" value="1"/>
</dbReference>
<comment type="catalytic activity">
    <reaction evidence="9">
        <text>D-ribose + ATP = D-ribose 5-phosphate + ADP + H(+)</text>
        <dbReference type="Rhea" id="RHEA:13697"/>
        <dbReference type="ChEBI" id="CHEBI:15378"/>
        <dbReference type="ChEBI" id="CHEBI:30616"/>
        <dbReference type="ChEBI" id="CHEBI:47013"/>
        <dbReference type="ChEBI" id="CHEBI:78346"/>
        <dbReference type="ChEBI" id="CHEBI:456216"/>
        <dbReference type="EC" id="2.7.1.15"/>
    </reaction>
</comment>
<organism evidence="11 12">
    <name type="scientific">Microbacterium alkaliflavum</name>
    <dbReference type="NCBI Taxonomy" id="3248839"/>
    <lineage>
        <taxon>Bacteria</taxon>
        <taxon>Bacillati</taxon>
        <taxon>Actinomycetota</taxon>
        <taxon>Actinomycetes</taxon>
        <taxon>Micrococcales</taxon>
        <taxon>Microbacteriaceae</taxon>
        <taxon>Microbacterium</taxon>
    </lineage>
</organism>
<feature type="binding site" evidence="9">
    <location>
        <begin position="256"/>
        <end position="257"/>
    </location>
    <ligand>
        <name>ATP</name>
        <dbReference type="ChEBI" id="CHEBI:30616"/>
    </ligand>
</feature>
<evidence type="ECO:0000256" key="5">
    <source>
        <dbReference type="ARBA" id="ARBA00022840"/>
    </source>
</evidence>
<dbReference type="EMBL" id="JBIQWL010000014">
    <property type="protein sequence ID" value="MFH8252963.1"/>
    <property type="molecule type" value="Genomic_DNA"/>
</dbReference>
<comment type="function">
    <text evidence="9">Catalyzes the phosphorylation of ribose at O-5 in a reaction requiring ATP and magnesium. The resulting D-ribose-5-phosphate can then be used either for sythesis of nucleotides, histidine, and tryptophan, or as a component of the pentose phosphate pathway.</text>
</comment>
<dbReference type="HAMAP" id="MF_01987">
    <property type="entry name" value="Ribokinase"/>
    <property type="match status" value="1"/>
</dbReference>
<dbReference type="CDD" id="cd01174">
    <property type="entry name" value="ribokinase"/>
    <property type="match status" value="1"/>
</dbReference>
<gene>
    <name evidence="9" type="primary">rbsK</name>
    <name evidence="11" type="ORF">ACH3VR_21535</name>
</gene>
<dbReference type="RefSeq" id="WP_397558390.1">
    <property type="nucleotide sequence ID" value="NZ_JBIQWL010000014.1"/>
</dbReference>
<keyword evidence="7 9" id="KW-0630">Potassium</keyword>
<feature type="binding site" evidence="9">
    <location>
        <position position="290"/>
    </location>
    <ligand>
        <name>K(+)</name>
        <dbReference type="ChEBI" id="CHEBI:29103"/>
    </ligand>
</feature>
<keyword evidence="8 9" id="KW-0119">Carbohydrate metabolism</keyword>
<feature type="binding site" evidence="9">
    <location>
        <position position="292"/>
    </location>
    <ligand>
        <name>K(+)</name>
        <dbReference type="ChEBI" id="CHEBI:29103"/>
    </ligand>
</feature>
<proteinExistence type="inferred from homology"/>
<dbReference type="EC" id="2.7.1.15" evidence="9"/>
<keyword evidence="6 9" id="KW-0460">Magnesium</keyword>
<feature type="binding site" evidence="9">
    <location>
        <position position="257"/>
    </location>
    <ligand>
        <name>substrate</name>
    </ligand>
</feature>
<keyword evidence="1 9" id="KW-0808">Transferase</keyword>
<comment type="subcellular location">
    <subcellularLocation>
        <location evidence="9">Cytoplasm</location>
    </subcellularLocation>
</comment>
<feature type="binding site" evidence="9">
    <location>
        <position position="253"/>
    </location>
    <ligand>
        <name>K(+)</name>
        <dbReference type="ChEBI" id="CHEBI:29103"/>
    </ligand>
</feature>
<feature type="binding site" evidence="9">
    <location>
        <begin position="223"/>
        <end position="228"/>
    </location>
    <ligand>
        <name>ATP</name>
        <dbReference type="ChEBI" id="CHEBI:30616"/>
    </ligand>
</feature>
<comment type="cofactor">
    <cofactor evidence="9">
        <name>Mg(2+)</name>
        <dbReference type="ChEBI" id="CHEBI:18420"/>
    </cofactor>
    <text evidence="9">Requires a divalent cation, most likely magnesium in vivo, as an electrophilic catalyst to aid phosphoryl group transfer. It is the chelate of the metal and the nucleotide that is the actual substrate.</text>
</comment>
<keyword evidence="3 9" id="KW-0547">Nucleotide-binding</keyword>
<evidence type="ECO:0000256" key="1">
    <source>
        <dbReference type="ARBA" id="ARBA00022679"/>
    </source>
</evidence>
<protein>
    <recommendedName>
        <fullName evidence="9">Ribokinase</fullName>
        <shortName evidence="9">RK</shortName>
        <ecNumber evidence="9">2.7.1.15</ecNumber>
    </recommendedName>
</protein>
<evidence type="ECO:0000259" key="10">
    <source>
        <dbReference type="Pfam" id="PF00294"/>
    </source>
</evidence>
<keyword evidence="12" id="KW-1185">Reference proteome</keyword>
<sequence>MTVDGAAPRTVFVFGSAHHDLMLSVGVLPSPGETVLAGAIAHGFGGKGANQAIAAARAGGHVTFVGLVGDDEWAERIVDNLAANGIDTTFVGHRSGEPTGLAVVIVDDDGGNQIVVASGAGRLFSDEAILPAIKRVRHGDIVVVQCEIPAPAVERIVRLATEAGASVVLNLAPYTALADDALAAAAVIIVNESEARALVGEGVALDRLAHDVVEAIGTACIVTLGGDGSIYAAPDTQAISVPARHVDNVIDTTGAGDVYVGTFAARLARDADVRTAMEDASSAAALSVLGRGAQSRQPESAGDLIG</sequence>
<dbReference type="SUPFAM" id="SSF53613">
    <property type="entry name" value="Ribokinase-like"/>
    <property type="match status" value="1"/>
</dbReference>
<keyword evidence="9" id="KW-0963">Cytoplasm</keyword>
<feature type="binding site" evidence="9">
    <location>
        <begin position="18"/>
        <end position="20"/>
    </location>
    <ligand>
        <name>substrate</name>
    </ligand>
</feature>
<evidence type="ECO:0000256" key="2">
    <source>
        <dbReference type="ARBA" id="ARBA00022723"/>
    </source>
</evidence>
<dbReference type="Proteomes" id="UP001610861">
    <property type="component" value="Unassembled WGS sequence"/>
</dbReference>
<name>A0ABW7QF04_9MICO</name>
<dbReference type="InterPro" id="IPR029056">
    <property type="entry name" value="Ribokinase-like"/>
</dbReference>
<keyword evidence="5 9" id="KW-0067">ATP-binding</keyword>
<keyword evidence="4 9" id="KW-0418">Kinase</keyword>
<comment type="caution">
    <text evidence="11">The sequence shown here is derived from an EMBL/GenBank/DDBJ whole genome shotgun (WGS) entry which is preliminary data.</text>
</comment>
<evidence type="ECO:0000256" key="8">
    <source>
        <dbReference type="ARBA" id="ARBA00023277"/>
    </source>
</evidence>
<comment type="activity regulation">
    <text evidence="9">Activated by a monovalent cation that binds near, but not in, the active site. The most likely occupant of the site in vivo is potassium. Ion binding induces a conformational change that may alter substrate affinity.</text>
</comment>
<dbReference type="PRINTS" id="PR00990">
    <property type="entry name" value="RIBOKINASE"/>
</dbReference>
<feature type="binding site" evidence="9">
    <location>
        <position position="147"/>
    </location>
    <ligand>
        <name>substrate</name>
    </ligand>
</feature>
<feature type="active site" description="Proton acceptor" evidence="9">
    <location>
        <position position="257"/>
    </location>
</feature>
<feature type="domain" description="Carbohydrate kinase PfkB" evidence="10">
    <location>
        <begin position="11"/>
        <end position="298"/>
    </location>
</feature>
<evidence type="ECO:0000313" key="11">
    <source>
        <dbReference type="EMBL" id="MFH8252963.1"/>
    </source>
</evidence>